<evidence type="ECO:0000313" key="2">
    <source>
        <dbReference type="Proteomes" id="UP000075635"/>
    </source>
</evidence>
<protein>
    <submittedName>
        <fullName evidence="1">GxxExxY protein</fullName>
    </submittedName>
</protein>
<accession>A0A150QXL4</accession>
<organism evidence="1 2">
    <name type="scientific">Sorangium cellulosum</name>
    <name type="common">Polyangium cellulosum</name>
    <dbReference type="NCBI Taxonomy" id="56"/>
    <lineage>
        <taxon>Bacteria</taxon>
        <taxon>Pseudomonadati</taxon>
        <taxon>Myxococcota</taxon>
        <taxon>Polyangia</taxon>
        <taxon>Polyangiales</taxon>
        <taxon>Polyangiaceae</taxon>
        <taxon>Sorangium</taxon>
    </lineage>
</organism>
<dbReference type="Proteomes" id="UP000075635">
    <property type="component" value="Unassembled WGS sequence"/>
</dbReference>
<proteinExistence type="predicted"/>
<evidence type="ECO:0000313" key="1">
    <source>
        <dbReference type="EMBL" id="KYF72685.1"/>
    </source>
</evidence>
<dbReference type="EMBL" id="JEMB01003428">
    <property type="protein sequence ID" value="KYF72685.1"/>
    <property type="molecule type" value="Genomic_DNA"/>
</dbReference>
<sequence>MDRVARRVIGAALEVHRLLGPGFLEGIYEEALCVELSLQRVPFARQVPIGIDYKGIPVGQARIDLVVAELVIVELKAVEQIAPIHVAQLLSYLKGMNLRLGLLITFNVSMLRTGIRRVIRTV</sequence>
<dbReference type="InterPro" id="IPR026350">
    <property type="entry name" value="GxxExxY"/>
</dbReference>
<dbReference type="NCBIfam" id="TIGR04256">
    <property type="entry name" value="GxxExxY"/>
    <property type="match status" value="1"/>
</dbReference>
<dbReference type="AlphaFoldDB" id="A0A150QXL4"/>
<gene>
    <name evidence="1" type="ORF">BE17_09555</name>
</gene>
<reference evidence="1 2" key="1">
    <citation type="submission" date="2014-02" db="EMBL/GenBank/DDBJ databases">
        <title>The small core and large imbalanced accessory genome model reveals a collaborative survival strategy of Sorangium cellulosum strains in nature.</title>
        <authorList>
            <person name="Han K."/>
            <person name="Peng R."/>
            <person name="Blom J."/>
            <person name="Li Y.-Z."/>
        </authorList>
    </citation>
    <scope>NUCLEOTIDE SEQUENCE [LARGE SCALE GENOMIC DNA]</scope>
    <source>
        <strain evidence="1 2">So0011-07</strain>
    </source>
</reference>
<name>A0A150QXL4_SORCE</name>
<dbReference type="Pfam" id="PF13366">
    <property type="entry name" value="PDDEXK_3"/>
    <property type="match status" value="1"/>
</dbReference>
<comment type="caution">
    <text evidence="1">The sequence shown here is derived from an EMBL/GenBank/DDBJ whole genome shotgun (WGS) entry which is preliminary data.</text>
</comment>